<dbReference type="GO" id="GO:0043164">
    <property type="term" value="P:Gram-negative-bacterium-type cell wall biogenesis"/>
    <property type="evidence" value="ECO:0007669"/>
    <property type="project" value="TreeGrafter"/>
</dbReference>
<dbReference type="Proteomes" id="UP000675882">
    <property type="component" value="Unassembled WGS sequence"/>
</dbReference>
<dbReference type="InterPro" id="IPR014729">
    <property type="entry name" value="Rossmann-like_a/b/a_fold"/>
</dbReference>
<dbReference type="GO" id="GO:0000270">
    <property type="term" value="P:peptidoglycan metabolic process"/>
    <property type="evidence" value="ECO:0007669"/>
    <property type="project" value="TreeGrafter"/>
</dbReference>
<dbReference type="PANTHER" id="PTHR30336:SF4">
    <property type="entry name" value="ENVELOPE BIOGENESIS FACTOR ELYC"/>
    <property type="match status" value="1"/>
</dbReference>
<accession>A0A916F9G0</accession>
<keyword evidence="1" id="KW-0472">Membrane</keyword>
<feature type="transmembrane region" description="Helical" evidence="1">
    <location>
        <begin position="12"/>
        <end position="33"/>
    </location>
</feature>
<evidence type="ECO:0000256" key="1">
    <source>
        <dbReference type="SAM" id="Phobius"/>
    </source>
</evidence>
<dbReference type="InterPro" id="IPR003848">
    <property type="entry name" value="DUF218"/>
</dbReference>
<comment type="caution">
    <text evidence="3">The sequence shown here is derived from an EMBL/GenBank/DDBJ whole genome shotgun (WGS) entry which is preliminary data.</text>
</comment>
<organism evidence="3 4">
    <name type="scientific">Candidatus Nitrotoga fabula</name>
    <dbReference type="NCBI Taxonomy" id="2182327"/>
    <lineage>
        <taxon>Bacteria</taxon>
        <taxon>Pseudomonadati</taxon>
        <taxon>Pseudomonadota</taxon>
        <taxon>Betaproteobacteria</taxon>
        <taxon>Nitrosomonadales</taxon>
        <taxon>Gallionellaceae</taxon>
        <taxon>Candidatus Nitrotoga</taxon>
    </lineage>
</organism>
<dbReference type="Gene3D" id="3.40.50.620">
    <property type="entry name" value="HUPs"/>
    <property type="match status" value="1"/>
</dbReference>
<evidence type="ECO:0000259" key="2">
    <source>
        <dbReference type="Pfam" id="PF02698"/>
    </source>
</evidence>
<dbReference type="EMBL" id="CAJNBL010000005">
    <property type="protein sequence ID" value="CAE6692325.1"/>
    <property type="molecule type" value="Genomic_DNA"/>
</dbReference>
<keyword evidence="4" id="KW-1185">Reference proteome</keyword>
<dbReference type="GO" id="GO:0005886">
    <property type="term" value="C:plasma membrane"/>
    <property type="evidence" value="ECO:0007669"/>
    <property type="project" value="TreeGrafter"/>
</dbReference>
<feature type="domain" description="DUF218" evidence="2">
    <location>
        <begin position="85"/>
        <end position="244"/>
    </location>
</feature>
<evidence type="ECO:0000313" key="4">
    <source>
        <dbReference type="Proteomes" id="UP000675882"/>
    </source>
</evidence>
<protein>
    <submittedName>
        <fullName evidence="3">YdcF-like protein</fullName>
    </submittedName>
</protein>
<dbReference type="Pfam" id="PF02698">
    <property type="entry name" value="DUF218"/>
    <property type="match status" value="1"/>
</dbReference>
<reference evidence="3" key="1">
    <citation type="submission" date="2021-02" db="EMBL/GenBank/DDBJ databases">
        <authorList>
            <person name="Han P."/>
        </authorList>
    </citation>
    <scope>NUCLEOTIDE SEQUENCE</scope>
    <source>
        <strain evidence="3">Candidatus Nitrotoga sp. ZN8</strain>
    </source>
</reference>
<proteinExistence type="predicted"/>
<sequence>MQAMPDFFTIKTIAKIIALPPTGLILFTLLGLCLIPRFPRAGRGIAFIATILLLILSSPFASYQLIKLLDTFPPLDLKETRLARAIIIPGAGIDRNMLEYGDATLGQLTLERVRYGAKIARITGLPILVSGGSIQEGEQEATLMKAALEEEFGIKVRWSENQSRNTHENAMFSASILQKEGIRHVILVTHSYHMARAKTDFSSAGFSVVPAPTQILNQDPTWPSSFIPGISGLQTSYYVCYELLAKLFMKIIPFP</sequence>
<gene>
    <name evidence="3" type="ORF">NTGZN8_130040</name>
</gene>
<dbReference type="CDD" id="cd06259">
    <property type="entry name" value="YdcF-like"/>
    <property type="match status" value="1"/>
</dbReference>
<keyword evidence="1" id="KW-0812">Transmembrane</keyword>
<dbReference type="AlphaFoldDB" id="A0A916F9G0"/>
<name>A0A916F9G0_9PROT</name>
<dbReference type="InterPro" id="IPR051599">
    <property type="entry name" value="Cell_Envelope_Assoc"/>
</dbReference>
<dbReference type="PANTHER" id="PTHR30336">
    <property type="entry name" value="INNER MEMBRANE PROTEIN, PROBABLE PERMEASE"/>
    <property type="match status" value="1"/>
</dbReference>
<keyword evidence="1" id="KW-1133">Transmembrane helix</keyword>
<evidence type="ECO:0000313" key="3">
    <source>
        <dbReference type="EMBL" id="CAE6692325.1"/>
    </source>
</evidence>
<feature type="transmembrane region" description="Helical" evidence="1">
    <location>
        <begin position="45"/>
        <end position="66"/>
    </location>
</feature>